<dbReference type="Proteomes" id="UP000694856">
    <property type="component" value="Chromosome 22"/>
</dbReference>
<keyword evidence="2" id="KW-1185">Reference proteome</keyword>
<gene>
    <name evidence="3" type="primary">LOC116659075</name>
</gene>
<evidence type="ECO:0000256" key="1">
    <source>
        <dbReference type="SAM" id="MobiDB-lite"/>
    </source>
</evidence>
<sequence>MHRDDTNAPVLPGGAVEGGVHTWKGHLCSDPAGCLEQRREMDGTEGWGPRFSPTTRAAAGTMTRRHSWTSPSPSGSPPGLAWPGLAWPGLHQVAWSKPQPLDGVWPLPAFTNKVLLAHGHARWLPHCLRKLLLKADQLQESPRGPQTRLALRRSADPVWGRFLHGEQPENRPQYQQGAKVWHMQNPRGHSPAHHPHHRPVRTTTVVAGLHPAAPALRAPLTQVPRLDPGSQPLSITHPHPHGASGQSWSRPHLCPLPGVKGQAASMQQCPSRFPGHTPPRAA</sequence>
<dbReference type="AlphaFoldDB" id="A0A8B8RX28"/>
<dbReference type="RefSeq" id="XP_032321975.1">
    <property type="nucleotide sequence ID" value="XM_032466084.1"/>
</dbReference>
<feature type="region of interest" description="Disordered" evidence="1">
    <location>
        <begin position="42"/>
        <end position="77"/>
    </location>
</feature>
<reference evidence="3" key="1">
    <citation type="submission" date="2025-08" db="UniProtKB">
        <authorList>
            <consortium name="RefSeq"/>
        </authorList>
    </citation>
    <scope>IDENTIFICATION</scope>
    <source>
        <tissue evidence="3">Ear skin</tissue>
    </source>
</reference>
<dbReference type="KEGG" id="cfr:116659075"/>
<protein>
    <submittedName>
        <fullName evidence="3">Uncharacterized protein LOC116659075</fullName>
    </submittedName>
</protein>
<organism evidence="2 3">
    <name type="scientific">Camelus ferus</name>
    <name type="common">Wild bactrian camel</name>
    <name type="synonym">Camelus bactrianus ferus</name>
    <dbReference type="NCBI Taxonomy" id="419612"/>
    <lineage>
        <taxon>Eukaryota</taxon>
        <taxon>Metazoa</taxon>
        <taxon>Chordata</taxon>
        <taxon>Craniata</taxon>
        <taxon>Vertebrata</taxon>
        <taxon>Euteleostomi</taxon>
        <taxon>Mammalia</taxon>
        <taxon>Eutheria</taxon>
        <taxon>Laurasiatheria</taxon>
        <taxon>Artiodactyla</taxon>
        <taxon>Tylopoda</taxon>
        <taxon>Camelidae</taxon>
        <taxon>Camelus</taxon>
    </lineage>
</organism>
<dbReference type="GeneID" id="116659075"/>
<proteinExistence type="predicted"/>
<name>A0A8B8RX28_CAMFR</name>
<evidence type="ECO:0000313" key="2">
    <source>
        <dbReference type="Proteomes" id="UP000694856"/>
    </source>
</evidence>
<evidence type="ECO:0000313" key="3">
    <source>
        <dbReference type="RefSeq" id="XP_032321975.1"/>
    </source>
</evidence>
<accession>A0A8B8RX28</accession>
<feature type="region of interest" description="Disordered" evidence="1">
    <location>
        <begin position="222"/>
        <end position="282"/>
    </location>
</feature>